<dbReference type="SUPFAM" id="SSF53901">
    <property type="entry name" value="Thiolase-like"/>
    <property type="match status" value="2"/>
</dbReference>
<dbReference type="EC" id="2.3.1.-" evidence="8"/>
<evidence type="ECO:0000313" key="9">
    <source>
        <dbReference type="Proteomes" id="UP001274321"/>
    </source>
</evidence>
<dbReference type="InterPro" id="IPR020616">
    <property type="entry name" value="Thiolase_N"/>
</dbReference>
<evidence type="ECO:0000259" key="6">
    <source>
        <dbReference type="Pfam" id="PF00108"/>
    </source>
</evidence>
<dbReference type="Pfam" id="PF02803">
    <property type="entry name" value="Thiolase_C"/>
    <property type="match status" value="1"/>
</dbReference>
<dbReference type="InterPro" id="IPR020617">
    <property type="entry name" value="Thiolase_C"/>
</dbReference>
<dbReference type="Gene3D" id="3.40.47.10">
    <property type="match status" value="2"/>
</dbReference>
<evidence type="ECO:0000256" key="5">
    <source>
        <dbReference type="SAM" id="MobiDB-lite"/>
    </source>
</evidence>
<comment type="similarity">
    <text evidence="1 4">Belongs to the thiolase-like superfamily. Thiolase family.</text>
</comment>
<dbReference type="InterPro" id="IPR002155">
    <property type="entry name" value="Thiolase"/>
</dbReference>
<dbReference type="NCBIfam" id="TIGR01930">
    <property type="entry name" value="AcCoA-C-Actrans"/>
    <property type="match status" value="1"/>
</dbReference>
<feature type="region of interest" description="Disordered" evidence="5">
    <location>
        <begin position="120"/>
        <end position="147"/>
    </location>
</feature>
<reference evidence="8 9" key="1">
    <citation type="submission" date="2023-11" db="EMBL/GenBank/DDBJ databases">
        <authorList>
            <person name="Bao R."/>
        </authorList>
    </citation>
    <scope>NUCLEOTIDE SEQUENCE [LARGE SCALE GENOMIC DNA]</scope>
    <source>
        <strain evidence="8 9">PJ23</strain>
    </source>
</reference>
<dbReference type="PANTHER" id="PTHR18919:SF107">
    <property type="entry name" value="ACETYL-COA ACETYLTRANSFERASE, CYTOSOLIC"/>
    <property type="match status" value="1"/>
</dbReference>
<evidence type="ECO:0000256" key="3">
    <source>
        <dbReference type="ARBA" id="ARBA00023315"/>
    </source>
</evidence>
<keyword evidence="3 4" id="KW-0012">Acyltransferase</keyword>
<feature type="domain" description="Thiolase C-terminal" evidence="7">
    <location>
        <begin position="252"/>
        <end position="368"/>
    </location>
</feature>
<gene>
    <name evidence="8" type="ORF">SCD90_06210</name>
</gene>
<dbReference type="InterPro" id="IPR016039">
    <property type="entry name" value="Thiolase-like"/>
</dbReference>
<keyword evidence="2 4" id="KW-0808">Transferase</keyword>
<dbReference type="GO" id="GO:0016746">
    <property type="term" value="F:acyltransferase activity"/>
    <property type="evidence" value="ECO:0007669"/>
    <property type="project" value="UniProtKB-KW"/>
</dbReference>
<evidence type="ECO:0000313" key="8">
    <source>
        <dbReference type="EMBL" id="MDX6805650.1"/>
    </source>
</evidence>
<keyword evidence="9" id="KW-1185">Reference proteome</keyword>
<evidence type="ECO:0000256" key="1">
    <source>
        <dbReference type="ARBA" id="ARBA00010982"/>
    </source>
</evidence>
<organism evidence="8 9">
    <name type="scientific">Terrihabitans rhizophilus</name>
    <dbReference type="NCBI Taxonomy" id="3092662"/>
    <lineage>
        <taxon>Bacteria</taxon>
        <taxon>Pseudomonadati</taxon>
        <taxon>Pseudomonadota</taxon>
        <taxon>Alphaproteobacteria</taxon>
        <taxon>Hyphomicrobiales</taxon>
        <taxon>Terrihabitans</taxon>
    </lineage>
</organism>
<dbReference type="PIRSF" id="PIRSF000429">
    <property type="entry name" value="Ac-CoA_Ac_transf"/>
    <property type="match status" value="1"/>
</dbReference>
<dbReference type="PROSITE" id="PS00737">
    <property type="entry name" value="THIOLASE_2"/>
    <property type="match status" value="1"/>
</dbReference>
<dbReference type="RefSeq" id="WP_319843757.1">
    <property type="nucleotide sequence ID" value="NZ_JAXAFJ010000002.1"/>
</dbReference>
<dbReference type="InterPro" id="IPR020613">
    <property type="entry name" value="Thiolase_CS"/>
</dbReference>
<dbReference type="CDD" id="cd00751">
    <property type="entry name" value="thiolase"/>
    <property type="match status" value="1"/>
</dbReference>
<evidence type="ECO:0000256" key="2">
    <source>
        <dbReference type="ARBA" id="ARBA00022679"/>
    </source>
</evidence>
<dbReference type="PANTHER" id="PTHR18919">
    <property type="entry name" value="ACETYL-COA C-ACYLTRANSFERASE"/>
    <property type="match status" value="1"/>
</dbReference>
<sequence length="371" mass="38052">MSHATIIAAQRTAVVPRNGAFRHLEAHQLAAPVICALLADSGIEAGEIDEVILGNALYGGGNPARMAALAAGLPERVPALTVDTQCCSGLDAIMLAASRIRAGEADAIIAGGVESFSRSPLRAVRPGGPDEEPRLYDRPPFTPWDDRDPDMIEAAAMLARELGITRDEQEAFAVESHRKAMEALPTGEIVSLEGLPADAFKRRLGAAMCRRLPLIAGTKEHGLTPATVAVEADAAAAVLVVSERFATSGLRIIGSLRVGGDPESPGVAPVEAARRLLHRLDLGAGHIVSAEIMEAFAVQAMACVRGTGLREEAVNRGGGALSRGHPIGASGAILAVRLVHELAGAENGTAGLAAIAAAGGLGSALVVTSTS</sequence>
<dbReference type="Proteomes" id="UP001274321">
    <property type="component" value="Unassembled WGS sequence"/>
</dbReference>
<protein>
    <submittedName>
        <fullName evidence="8">Thiolase family protein</fullName>
        <ecNumber evidence="8">2.3.1.-</ecNumber>
    </submittedName>
</protein>
<proteinExistence type="inferred from homology"/>
<name>A0ABU4RPS9_9HYPH</name>
<accession>A0ABU4RPS9</accession>
<dbReference type="Pfam" id="PF00108">
    <property type="entry name" value="Thiolase_N"/>
    <property type="match status" value="1"/>
</dbReference>
<comment type="caution">
    <text evidence="8">The sequence shown here is derived from an EMBL/GenBank/DDBJ whole genome shotgun (WGS) entry which is preliminary data.</text>
</comment>
<evidence type="ECO:0000259" key="7">
    <source>
        <dbReference type="Pfam" id="PF02803"/>
    </source>
</evidence>
<feature type="domain" description="Thiolase N-terminal" evidence="6">
    <location>
        <begin position="5"/>
        <end position="194"/>
    </location>
</feature>
<evidence type="ECO:0000256" key="4">
    <source>
        <dbReference type="RuleBase" id="RU003557"/>
    </source>
</evidence>
<dbReference type="EMBL" id="JAXAFJ010000002">
    <property type="protein sequence ID" value="MDX6805650.1"/>
    <property type="molecule type" value="Genomic_DNA"/>
</dbReference>